<keyword evidence="4" id="KW-1133">Transmembrane helix</keyword>
<organism evidence="5 6">
    <name type="scientific">Purpureocillium lavendulum</name>
    <dbReference type="NCBI Taxonomy" id="1247861"/>
    <lineage>
        <taxon>Eukaryota</taxon>
        <taxon>Fungi</taxon>
        <taxon>Dikarya</taxon>
        <taxon>Ascomycota</taxon>
        <taxon>Pezizomycotina</taxon>
        <taxon>Sordariomycetes</taxon>
        <taxon>Hypocreomycetidae</taxon>
        <taxon>Hypocreales</taxon>
        <taxon>Ophiocordycipitaceae</taxon>
        <taxon>Purpureocillium</taxon>
    </lineage>
</organism>
<keyword evidence="4" id="KW-0472">Membrane</keyword>
<feature type="region of interest" description="Disordered" evidence="3">
    <location>
        <begin position="1"/>
        <end position="64"/>
    </location>
</feature>
<keyword evidence="4" id="KW-0812">Transmembrane</keyword>
<accession>A0AB34FHG5</accession>
<feature type="compositionally biased region" description="Basic and acidic residues" evidence="3">
    <location>
        <begin position="31"/>
        <end position="55"/>
    </location>
</feature>
<feature type="compositionally biased region" description="Basic and acidic residues" evidence="3">
    <location>
        <begin position="11"/>
        <end position="22"/>
    </location>
</feature>
<comment type="caution">
    <text evidence="5">The sequence shown here is derived from an EMBL/GenBank/DDBJ whole genome shotgun (WGS) entry which is preliminary data.</text>
</comment>
<gene>
    <name evidence="5" type="ORF">O9K51_08670</name>
</gene>
<dbReference type="PANTHER" id="PTHR33365">
    <property type="entry name" value="YALI0B05434P"/>
    <property type="match status" value="1"/>
</dbReference>
<evidence type="ECO:0000313" key="6">
    <source>
        <dbReference type="Proteomes" id="UP001163105"/>
    </source>
</evidence>
<comment type="similarity">
    <text evidence="2">Belongs to the ustYa family.</text>
</comment>
<comment type="pathway">
    <text evidence="1">Mycotoxin biosynthesis.</text>
</comment>
<protein>
    <submittedName>
        <fullName evidence="5">TPR Domain containing protein</fullName>
    </submittedName>
</protein>
<evidence type="ECO:0000256" key="3">
    <source>
        <dbReference type="SAM" id="MobiDB-lite"/>
    </source>
</evidence>
<sequence length="348" mass="40125">MAKFQNIHTSPHGEENHPRFGVESENLLRYGDTDGDARTEHDGLSDEEWNSKEGRYTTPGERCRPVPRPSTLQGWALLVFVVALAWALGGTVGFWYATAQKSCTVLECVKMNSAYSPLLEQVEYHDYQFQGDLSDTNVFKGHPRPELDAAWDRIVKRETYRLFIDDPVHPISMPEEHRIELNKTHSGILYPPEKGGGIMVEIEAMHQLHCLNLMRKVIYADYYSRPENVPVEFMVSDKMFFNHIDHCVDNLRQFIMCEADMTPVPSNWVHGHHSPIPDFNTMHKCRNFNHLLDWIERHDNGGVPLQTPNPSWWPKENLAKTILDYEPDFAIPPHGPHPDFDSNRWGSN</sequence>
<evidence type="ECO:0000313" key="5">
    <source>
        <dbReference type="EMBL" id="KAJ6438081.1"/>
    </source>
</evidence>
<reference evidence="5" key="1">
    <citation type="submission" date="2023-01" db="EMBL/GenBank/DDBJ databases">
        <title>The growth and conidiation of Purpureocillium lavendulum are regulated by nitrogen source and histone H3K14 acetylation.</title>
        <authorList>
            <person name="Tang P."/>
            <person name="Han J."/>
            <person name="Zhang C."/>
            <person name="Tang P."/>
            <person name="Qi F."/>
            <person name="Zhang K."/>
            <person name="Liang L."/>
        </authorList>
    </citation>
    <scope>NUCLEOTIDE SEQUENCE</scope>
    <source>
        <strain evidence="5">YMF1.00683</strain>
    </source>
</reference>
<feature type="transmembrane region" description="Helical" evidence="4">
    <location>
        <begin position="74"/>
        <end position="97"/>
    </location>
</feature>
<dbReference type="AlphaFoldDB" id="A0AB34FHG5"/>
<dbReference type="GO" id="GO:0043386">
    <property type="term" value="P:mycotoxin biosynthetic process"/>
    <property type="evidence" value="ECO:0007669"/>
    <property type="project" value="InterPro"/>
</dbReference>
<evidence type="ECO:0000256" key="1">
    <source>
        <dbReference type="ARBA" id="ARBA00004685"/>
    </source>
</evidence>
<evidence type="ECO:0000256" key="4">
    <source>
        <dbReference type="SAM" id="Phobius"/>
    </source>
</evidence>
<proteinExistence type="inferred from homology"/>
<dbReference type="EMBL" id="JAQHRD010000008">
    <property type="protein sequence ID" value="KAJ6438081.1"/>
    <property type="molecule type" value="Genomic_DNA"/>
</dbReference>
<name>A0AB34FHG5_9HYPO</name>
<dbReference type="Pfam" id="PF11807">
    <property type="entry name" value="UstYa"/>
    <property type="match status" value="1"/>
</dbReference>
<dbReference type="PANTHER" id="PTHR33365:SF4">
    <property type="entry name" value="CYCLOCHLOROTINE BIOSYNTHESIS PROTEIN O"/>
    <property type="match status" value="1"/>
</dbReference>
<evidence type="ECO:0000256" key="2">
    <source>
        <dbReference type="ARBA" id="ARBA00035112"/>
    </source>
</evidence>
<dbReference type="InterPro" id="IPR021765">
    <property type="entry name" value="UstYa-like"/>
</dbReference>
<dbReference type="Proteomes" id="UP001163105">
    <property type="component" value="Unassembled WGS sequence"/>
</dbReference>
<keyword evidence="6" id="KW-1185">Reference proteome</keyword>